<keyword evidence="6" id="KW-0805">Transcription regulation</keyword>
<evidence type="ECO:0000256" key="9">
    <source>
        <dbReference type="ARBA" id="ARBA00029829"/>
    </source>
</evidence>
<keyword evidence="3" id="KW-1003">Cell membrane</keyword>
<dbReference type="InterPro" id="IPR041916">
    <property type="entry name" value="Anti_sigma_zinc_sf"/>
</dbReference>
<dbReference type="STRING" id="642780.SAMN04488570_2097"/>
<evidence type="ECO:0000256" key="6">
    <source>
        <dbReference type="ARBA" id="ARBA00023015"/>
    </source>
</evidence>
<feature type="domain" description="Putative zinc-finger" evidence="13">
    <location>
        <begin position="10"/>
        <end position="41"/>
    </location>
</feature>
<dbReference type="InterPro" id="IPR027383">
    <property type="entry name" value="Znf_put"/>
</dbReference>
<evidence type="ECO:0000259" key="12">
    <source>
        <dbReference type="Pfam" id="PF10099"/>
    </source>
</evidence>
<keyword evidence="5" id="KW-1133">Transmembrane helix</keyword>
<reference evidence="15" key="1">
    <citation type="submission" date="2016-10" db="EMBL/GenBank/DDBJ databases">
        <authorList>
            <person name="Varghese N."/>
            <person name="Submissions S."/>
        </authorList>
    </citation>
    <scope>NUCLEOTIDE SEQUENCE [LARGE SCALE GENOMIC DNA]</scope>
    <source>
        <strain evidence="15">DSM 22127</strain>
    </source>
</reference>
<keyword evidence="4" id="KW-0812">Transmembrane</keyword>
<keyword evidence="14" id="KW-0863">Zinc-finger</keyword>
<organism evidence="14 15">
    <name type="scientific">Nocardioides scoriae</name>
    <dbReference type="NCBI Taxonomy" id="642780"/>
    <lineage>
        <taxon>Bacteria</taxon>
        <taxon>Bacillati</taxon>
        <taxon>Actinomycetota</taxon>
        <taxon>Actinomycetes</taxon>
        <taxon>Propionibacteriales</taxon>
        <taxon>Nocardioidaceae</taxon>
        <taxon>Nocardioides</taxon>
    </lineage>
</organism>
<evidence type="ECO:0000256" key="10">
    <source>
        <dbReference type="ARBA" id="ARBA00030803"/>
    </source>
</evidence>
<evidence type="ECO:0000256" key="3">
    <source>
        <dbReference type="ARBA" id="ARBA00022475"/>
    </source>
</evidence>
<dbReference type="InterPro" id="IPR018764">
    <property type="entry name" value="RskA_C"/>
</dbReference>
<dbReference type="AlphaFoldDB" id="A0A1H1T015"/>
<dbReference type="InterPro" id="IPR051474">
    <property type="entry name" value="Anti-sigma-K/W_factor"/>
</dbReference>
<accession>A0A1H1T015</accession>
<keyword evidence="7" id="KW-0472">Membrane</keyword>
<dbReference type="GO" id="GO:0016989">
    <property type="term" value="F:sigma factor antagonist activity"/>
    <property type="evidence" value="ECO:0007669"/>
    <property type="project" value="TreeGrafter"/>
</dbReference>
<keyword evidence="14" id="KW-0862">Zinc</keyword>
<dbReference type="EMBL" id="LT629757">
    <property type="protein sequence ID" value="SDS53423.1"/>
    <property type="molecule type" value="Genomic_DNA"/>
</dbReference>
<keyword evidence="8" id="KW-0804">Transcription</keyword>
<keyword evidence="15" id="KW-1185">Reference proteome</keyword>
<evidence type="ECO:0000313" key="14">
    <source>
        <dbReference type="EMBL" id="SDS53423.1"/>
    </source>
</evidence>
<name>A0A1H1T015_9ACTN</name>
<evidence type="ECO:0000313" key="15">
    <source>
        <dbReference type="Proteomes" id="UP000198859"/>
    </source>
</evidence>
<evidence type="ECO:0000256" key="11">
    <source>
        <dbReference type="SAM" id="MobiDB-lite"/>
    </source>
</evidence>
<dbReference type="GO" id="GO:0005886">
    <property type="term" value="C:plasma membrane"/>
    <property type="evidence" value="ECO:0007669"/>
    <property type="project" value="UniProtKB-SubCell"/>
</dbReference>
<evidence type="ECO:0000256" key="4">
    <source>
        <dbReference type="ARBA" id="ARBA00022692"/>
    </source>
</evidence>
<feature type="region of interest" description="Disordered" evidence="11">
    <location>
        <begin position="242"/>
        <end position="264"/>
    </location>
</feature>
<evidence type="ECO:0000256" key="1">
    <source>
        <dbReference type="ARBA" id="ARBA00004167"/>
    </source>
</evidence>
<evidence type="ECO:0000256" key="8">
    <source>
        <dbReference type="ARBA" id="ARBA00023163"/>
    </source>
</evidence>
<dbReference type="Pfam" id="PF10099">
    <property type="entry name" value="RskA_C"/>
    <property type="match status" value="1"/>
</dbReference>
<dbReference type="Gene3D" id="1.10.10.1320">
    <property type="entry name" value="Anti-sigma factor, zinc-finger domain"/>
    <property type="match status" value="1"/>
</dbReference>
<evidence type="ECO:0000259" key="13">
    <source>
        <dbReference type="Pfam" id="PF13490"/>
    </source>
</evidence>
<dbReference type="Proteomes" id="UP000198859">
    <property type="component" value="Chromosome I"/>
</dbReference>
<comment type="subcellular location">
    <subcellularLocation>
        <location evidence="2">Cell membrane</location>
    </subcellularLocation>
    <subcellularLocation>
        <location evidence="1">Membrane</location>
        <topology evidence="1">Single-pass membrane protein</topology>
    </subcellularLocation>
</comment>
<evidence type="ECO:0000256" key="7">
    <source>
        <dbReference type="ARBA" id="ARBA00023136"/>
    </source>
</evidence>
<feature type="domain" description="Anti-sigma K factor RskA C-terminal" evidence="12">
    <location>
        <begin position="118"/>
        <end position="254"/>
    </location>
</feature>
<evidence type="ECO:0000256" key="2">
    <source>
        <dbReference type="ARBA" id="ARBA00004236"/>
    </source>
</evidence>
<dbReference type="Pfam" id="PF13490">
    <property type="entry name" value="zf-HC2"/>
    <property type="match status" value="1"/>
</dbReference>
<gene>
    <name evidence="14" type="ORF">SAMN04488570_2097</name>
</gene>
<protein>
    <recommendedName>
        <fullName evidence="10">Regulator of SigK</fullName>
    </recommendedName>
    <alternativeName>
        <fullName evidence="9">Sigma-K anti-sigma factor RskA</fullName>
    </alternativeName>
</protein>
<sequence length="264" mass="27292">MGGGTVTSSIHALSGAYVVDALDDEERSVFEEHLTGCRDCQVEVAELREAAAVLPESTLETPPASLRASVLAGVATVRPLPPEVDAAERVVPVRDEAPTADVVPLAPRRRGRRLANLAAAAVVLGVVGVGAVTQPWEPERSAPSATLSVADRVLSADDAEEVTQRFPDGSSATVTRSRAEGKAVLTTKRMAAPPSGRVFEMWLRDAEGRMRPAGLMTSGGDQTFVLRGDGATATGVGITVEPEGGSSAPTSDPIAMMDLGQGTA</sequence>
<dbReference type="GO" id="GO:0006417">
    <property type="term" value="P:regulation of translation"/>
    <property type="evidence" value="ECO:0007669"/>
    <property type="project" value="TreeGrafter"/>
</dbReference>
<dbReference type="GO" id="GO:0008270">
    <property type="term" value="F:zinc ion binding"/>
    <property type="evidence" value="ECO:0007669"/>
    <property type="project" value="UniProtKB-KW"/>
</dbReference>
<keyword evidence="14" id="KW-0479">Metal-binding</keyword>
<evidence type="ECO:0000256" key="5">
    <source>
        <dbReference type="ARBA" id="ARBA00022989"/>
    </source>
</evidence>
<proteinExistence type="predicted"/>
<dbReference type="PANTHER" id="PTHR37461:SF1">
    <property type="entry name" value="ANTI-SIGMA-K FACTOR RSKA"/>
    <property type="match status" value="1"/>
</dbReference>
<dbReference type="PANTHER" id="PTHR37461">
    <property type="entry name" value="ANTI-SIGMA-K FACTOR RSKA"/>
    <property type="match status" value="1"/>
</dbReference>